<protein>
    <submittedName>
        <fullName evidence="2">Uncharacterized protein</fullName>
    </submittedName>
</protein>
<proteinExistence type="predicted"/>
<organism evidence="2 3">
    <name type="scientific">Deinococcus roseus</name>
    <dbReference type="NCBI Taxonomy" id="392414"/>
    <lineage>
        <taxon>Bacteria</taxon>
        <taxon>Thermotogati</taxon>
        <taxon>Deinococcota</taxon>
        <taxon>Deinococci</taxon>
        <taxon>Deinococcales</taxon>
        <taxon>Deinococcaceae</taxon>
        <taxon>Deinococcus</taxon>
    </lineage>
</organism>
<comment type="caution">
    <text evidence="2">The sequence shown here is derived from an EMBL/GenBank/DDBJ whole genome shotgun (WGS) entry which is preliminary data.</text>
</comment>
<accession>A0ABQ2D2Z7</accession>
<dbReference type="EMBL" id="BMOD01000014">
    <property type="protein sequence ID" value="GGJ43957.1"/>
    <property type="molecule type" value="Genomic_DNA"/>
</dbReference>
<name>A0ABQ2D2Z7_9DEIO</name>
<evidence type="ECO:0000313" key="2">
    <source>
        <dbReference type="EMBL" id="GGJ43957.1"/>
    </source>
</evidence>
<keyword evidence="3" id="KW-1185">Reference proteome</keyword>
<evidence type="ECO:0000313" key="3">
    <source>
        <dbReference type="Proteomes" id="UP000632222"/>
    </source>
</evidence>
<reference evidence="3" key="1">
    <citation type="journal article" date="2019" name="Int. J. Syst. Evol. Microbiol.">
        <title>The Global Catalogue of Microorganisms (GCM) 10K type strain sequencing project: providing services to taxonomists for standard genome sequencing and annotation.</title>
        <authorList>
            <consortium name="The Broad Institute Genomics Platform"/>
            <consortium name="The Broad Institute Genome Sequencing Center for Infectious Disease"/>
            <person name="Wu L."/>
            <person name="Ma J."/>
        </authorList>
    </citation>
    <scope>NUCLEOTIDE SEQUENCE [LARGE SCALE GENOMIC DNA]</scope>
    <source>
        <strain evidence="3">JCM 14370</strain>
    </source>
</reference>
<feature type="region of interest" description="Disordered" evidence="1">
    <location>
        <begin position="164"/>
        <end position="201"/>
    </location>
</feature>
<dbReference type="RefSeq" id="WP_189004291.1">
    <property type="nucleotide sequence ID" value="NZ_BMOD01000014.1"/>
</dbReference>
<dbReference type="Proteomes" id="UP000632222">
    <property type="component" value="Unassembled WGS sequence"/>
</dbReference>
<feature type="compositionally biased region" description="Polar residues" evidence="1">
    <location>
        <begin position="172"/>
        <end position="196"/>
    </location>
</feature>
<gene>
    <name evidence="2" type="ORF">GCM10008938_32770</name>
</gene>
<sequence>MQKMLTLMVSLFGISFAQVQWQQGPSDYMWADTGDGVELFTYVVPGPGWMKDPILGVSQVAQWNDYLGFECTQYFHMGSLQGGQVIEVHTRQGSIEKASLQYPQVKDVFEKPAGSEASEEAALIGCVLIELSQDTTLKVSTLYVPVNSGPMGLSSALGLLPPSLPSKARASSHPQHPTLTSRTANSGCEENSTSPESGFLYSGPMLKEQPLSLELGWYQHPGDVAAATLEYHTVPDFTEGLRRIQHWSALQARGTGLLSLNGRILLETESDTRIMVVVHCEPECRHRVVAFREKQQSDGVVPIPIFFTSEV</sequence>
<evidence type="ECO:0000256" key="1">
    <source>
        <dbReference type="SAM" id="MobiDB-lite"/>
    </source>
</evidence>